<evidence type="ECO:0000313" key="2">
    <source>
        <dbReference type="Proteomes" id="UP000617634"/>
    </source>
</evidence>
<dbReference type="Proteomes" id="UP000617634">
    <property type="component" value="Unassembled WGS sequence"/>
</dbReference>
<protein>
    <submittedName>
        <fullName evidence="1">Uncharacterized protein</fullName>
    </submittedName>
</protein>
<gene>
    <name evidence="1" type="ORF">I5E68_07225</name>
</gene>
<sequence length="159" mass="18018">MHITEITPATAAEIGTSWQRHPEAARILDALGPDDLFITRPMVVMGTDELRVTTDRYDDLAEVRTDLIDLCFGSTFREALEQGKPHDYLDFEASWPTVQDVLRERFGDPNELAGFSLADAQVRYRHGVTRIGTLDQQVAEAREAMGEARWDQLNREWAA</sequence>
<proteinExistence type="predicted"/>
<name>A0A931HBG4_9SPHN</name>
<reference evidence="1" key="1">
    <citation type="submission" date="2020-11" db="EMBL/GenBank/DDBJ databases">
        <title>Novosphingobium aureum sp. nov., a marine bacterium isolated from sediment of a salt flat.</title>
        <authorList>
            <person name="Yoo Y."/>
            <person name="Kim J.-J."/>
        </authorList>
    </citation>
    <scope>NUCLEOTIDE SEQUENCE</scope>
    <source>
        <strain evidence="1">YJ-S2-02</strain>
    </source>
</reference>
<comment type="caution">
    <text evidence="1">The sequence shown here is derived from an EMBL/GenBank/DDBJ whole genome shotgun (WGS) entry which is preliminary data.</text>
</comment>
<organism evidence="1 2">
    <name type="scientific">Novosphingobium aureum</name>
    <dbReference type="NCBI Taxonomy" id="2792964"/>
    <lineage>
        <taxon>Bacteria</taxon>
        <taxon>Pseudomonadati</taxon>
        <taxon>Pseudomonadota</taxon>
        <taxon>Alphaproteobacteria</taxon>
        <taxon>Sphingomonadales</taxon>
        <taxon>Sphingomonadaceae</taxon>
        <taxon>Novosphingobium</taxon>
    </lineage>
</organism>
<accession>A0A931HBG4</accession>
<keyword evidence="2" id="KW-1185">Reference proteome</keyword>
<dbReference type="RefSeq" id="WP_197162464.1">
    <property type="nucleotide sequence ID" value="NZ_JADZGI010000001.1"/>
</dbReference>
<evidence type="ECO:0000313" key="1">
    <source>
        <dbReference type="EMBL" id="MBH0112742.1"/>
    </source>
</evidence>
<dbReference type="EMBL" id="JADZGI010000001">
    <property type="protein sequence ID" value="MBH0112742.1"/>
    <property type="molecule type" value="Genomic_DNA"/>
</dbReference>
<dbReference type="AlphaFoldDB" id="A0A931HBG4"/>